<reference evidence="2 3" key="1">
    <citation type="submission" date="2023-07" db="EMBL/GenBank/DDBJ databases">
        <title>Sorghum-associated microbial communities from plants grown in Nebraska, USA.</title>
        <authorList>
            <person name="Schachtman D."/>
        </authorList>
    </citation>
    <scope>NUCLEOTIDE SEQUENCE [LARGE SCALE GENOMIC DNA]</scope>
    <source>
        <strain evidence="2 3">584</strain>
    </source>
</reference>
<evidence type="ECO:0000313" key="3">
    <source>
        <dbReference type="Proteomes" id="UP001262410"/>
    </source>
</evidence>
<dbReference type="RefSeq" id="WP_309794973.1">
    <property type="nucleotide sequence ID" value="NZ_JAVDPW010000005.1"/>
</dbReference>
<proteinExistence type="predicted"/>
<dbReference type="Proteomes" id="UP001262410">
    <property type="component" value="Unassembled WGS sequence"/>
</dbReference>
<protein>
    <recommendedName>
        <fullName evidence="4">Rap1a immunity protein domain-containing protein</fullName>
    </recommendedName>
</protein>
<organism evidence="2 3">
    <name type="scientific">Inquilinus ginsengisoli</name>
    <dbReference type="NCBI Taxonomy" id="363840"/>
    <lineage>
        <taxon>Bacteria</taxon>
        <taxon>Pseudomonadati</taxon>
        <taxon>Pseudomonadota</taxon>
        <taxon>Alphaproteobacteria</taxon>
        <taxon>Rhodospirillales</taxon>
        <taxon>Rhodospirillaceae</taxon>
        <taxon>Inquilinus</taxon>
    </lineage>
</organism>
<feature type="region of interest" description="Disordered" evidence="1">
    <location>
        <begin position="18"/>
        <end position="41"/>
    </location>
</feature>
<evidence type="ECO:0000256" key="1">
    <source>
        <dbReference type="SAM" id="MobiDB-lite"/>
    </source>
</evidence>
<evidence type="ECO:0000313" key="2">
    <source>
        <dbReference type="EMBL" id="MDR6290507.1"/>
    </source>
</evidence>
<keyword evidence="3" id="KW-1185">Reference proteome</keyword>
<feature type="compositionally biased region" description="Basic and acidic residues" evidence="1">
    <location>
        <begin position="18"/>
        <end position="28"/>
    </location>
</feature>
<dbReference type="EMBL" id="JAVDPW010000005">
    <property type="protein sequence ID" value="MDR6290507.1"/>
    <property type="molecule type" value="Genomic_DNA"/>
</dbReference>
<evidence type="ECO:0008006" key="4">
    <source>
        <dbReference type="Google" id="ProtNLM"/>
    </source>
</evidence>
<comment type="caution">
    <text evidence="2">The sequence shown here is derived from an EMBL/GenBank/DDBJ whole genome shotgun (WGS) entry which is preliminary data.</text>
</comment>
<gene>
    <name evidence="2" type="ORF">E9232_003033</name>
</gene>
<sequence length="157" mass="17501">MAQYLCLRAMLDSGIDEASVRPADRPGNLDEDGASGQRPYPHRSSAVKVVLTMTIALTLGPTPAQAAEQREFTGAEYLFGLEYQDRRVSTDLFLVVRDLLRQSRCFQGMTAKERVALGGHASVTAGYAAWLRERPEEQGRGYHESLVPFLKQYYRCG</sequence>
<accession>A0ABU1JPG9</accession>
<name>A0ABU1JPG9_9PROT</name>